<keyword evidence="12" id="KW-0407">Ion channel</keyword>
<evidence type="ECO:0000256" key="13">
    <source>
        <dbReference type="PROSITE-ProRule" id="PRU00023"/>
    </source>
</evidence>
<dbReference type="PANTHER" id="PTHR10582:SF2">
    <property type="entry name" value="INACTIVE"/>
    <property type="match status" value="1"/>
</dbReference>
<dbReference type="PANTHER" id="PTHR10582">
    <property type="entry name" value="TRANSIENT RECEPTOR POTENTIAL ION CHANNEL PROTEIN"/>
    <property type="match status" value="1"/>
</dbReference>
<feature type="transmembrane region" description="Helical" evidence="14">
    <location>
        <begin position="443"/>
        <end position="464"/>
    </location>
</feature>
<evidence type="ECO:0000256" key="6">
    <source>
        <dbReference type="ARBA" id="ARBA00022692"/>
    </source>
</evidence>
<feature type="transmembrane region" description="Helical" evidence="14">
    <location>
        <begin position="476"/>
        <end position="499"/>
    </location>
</feature>
<comment type="subcellular location">
    <subcellularLocation>
        <location evidence="1">Cell membrane</location>
        <topology evidence="1">Multi-pass membrane protein</topology>
    </subcellularLocation>
</comment>
<name>A0A8B8D5B6_CRAVI</name>
<keyword evidence="6 14" id="KW-0812">Transmembrane</keyword>
<dbReference type="Proteomes" id="UP000694844">
    <property type="component" value="Chromosome 3"/>
</dbReference>
<dbReference type="SMART" id="SM00248">
    <property type="entry name" value="ANK"/>
    <property type="match status" value="5"/>
</dbReference>
<evidence type="ECO:0000256" key="1">
    <source>
        <dbReference type="ARBA" id="ARBA00004651"/>
    </source>
</evidence>
<feature type="transmembrane region" description="Helical" evidence="14">
    <location>
        <begin position="394"/>
        <end position="415"/>
    </location>
</feature>
<keyword evidence="11 14" id="KW-0472">Membrane</keyword>
<feature type="transmembrane region" description="Helical" evidence="14">
    <location>
        <begin position="601"/>
        <end position="627"/>
    </location>
</feature>
<keyword evidence="4" id="KW-0109">Calcium transport</keyword>
<keyword evidence="3" id="KW-1003">Cell membrane</keyword>
<dbReference type="GO" id="GO:0098703">
    <property type="term" value="P:calcium ion import across plasma membrane"/>
    <property type="evidence" value="ECO:0007669"/>
    <property type="project" value="TreeGrafter"/>
</dbReference>
<evidence type="ECO:0000256" key="14">
    <source>
        <dbReference type="SAM" id="Phobius"/>
    </source>
</evidence>
<evidence type="ECO:0000259" key="15">
    <source>
        <dbReference type="Pfam" id="PF00520"/>
    </source>
</evidence>
<dbReference type="Pfam" id="PF00520">
    <property type="entry name" value="Ion_trans"/>
    <property type="match status" value="1"/>
</dbReference>
<dbReference type="AlphaFoldDB" id="A0A8B8D5B6"/>
<dbReference type="InterPro" id="IPR002110">
    <property type="entry name" value="Ankyrin_rpt"/>
</dbReference>
<gene>
    <name evidence="17" type="primary">LOC111123759</name>
</gene>
<dbReference type="GO" id="GO:0005886">
    <property type="term" value="C:plasma membrane"/>
    <property type="evidence" value="ECO:0007669"/>
    <property type="project" value="UniProtKB-SubCell"/>
</dbReference>
<keyword evidence="5" id="KW-0107">Calcium channel</keyword>
<dbReference type="RefSeq" id="XP_022322031.1">
    <property type="nucleotide sequence ID" value="XM_022466323.1"/>
</dbReference>
<dbReference type="Gene3D" id="1.25.40.20">
    <property type="entry name" value="Ankyrin repeat-containing domain"/>
    <property type="match status" value="1"/>
</dbReference>
<dbReference type="GeneID" id="111123759"/>
<keyword evidence="10" id="KW-0406">Ion transport</keyword>
<evidence type="ECO:0000256" key="4">
    <source>
        <dbReference type="ARBA" id="ARBA00022568"/>
    </source>
</evidence>
<dbReference type="Pfam" id="PF00023">
    <property type="entry name" value="Ank"/>
    <property type="match status" value="1"/>
</dbReference>
<keyword evidence="7" id="KW-0677">Repeat</keyword>
<evidence type="ECO:0000256" key="10">
    <source>
        <dbReference type="ARBA" id="ARBA00023065"/>
    </source>
</evidence>
<dbReference type="GO" id="GO:0005262">
    <property type="term" value="F:calcium channel activity"/>
    <property type="evidence" value="ECO:0007669"/>
    <property type="project" value="UniProtKB-KW"/>
</dbReference>
<keyword evidence="8" id="KW-0106">Calcium</keyword>
<dbReference type="KEGG" id="cvn:111123759"/>
<evidence type="ECO:0000256" key="3">
    <source>
        <dbReference type="ARBA" id="ARBA00022475"/>
    </source>
</evidence>
<keyword evidence="16" id="KW-1185">Reference proteome</keyword>
<evidence type="ECO:0000256" key="5">
    <source>
        <dbReference type="ARBA" id="ARBA00022673"/>
    </source>
</evidence>
<evidence type="ECO:0000313" key="16">
    <source>
        <dbReference type="Proteomes" id="UP000694844"/>
    </source>
</evidence>
<dbReference type="PROSITE" id="PS50088">
    <property type="entry name" value="ANK_REPEAT"/>
    <property type="match status" value="1"/>
</dbReference>
<dbReference type="SUPFAM" id="SSF48403">
    <property type="entry name" value="Ankyrin repeat"/>
    <property type="match status" value="1"/>
</dbReference>
<dbReference type="InterPro" id="IPR036770">
    <property type="entry name" value="Ankyrin_rpt-contain_sf"/>
</dbReference>
<keyword evidence="9 14" id="KW-1133">Transmembrane helix</keyword>
<evidence type="ECO:0000256" key="11">
    <source>
        <dbReference type="ARBA" id="ARBA00023136"/>
    </source>
</evidence>
<feature type="transmembrane region" description="Helical" evidence="14">
    <location>
        <begin position="505"/>
        <end position="522"/>
    </location>
</feature>
<feature type="repeat" description="ANK" evidence="13">
    <location>
        <begin position="156"/>
        <end position="188"/>
    </location>
</feature>
<reference evidence="17" key="1">
    <citation type="submission" date="2025-08" db="UniProtKB">
        <authorList>
            <consortium name="RefSeq"/>
        </authorList>
    </citation>
    <scope>IDENTIFICATION</scope>
    <source>
        <tissue evidence="17">Whole sample</tissue>
    </source>
</reference>
<dbReference type="InterPro" id="IPR024862">
    <property type="entry name" value="TRPV"/>
</dbReference>
<protein>
    <submittedName>
        <fullName evidence="17">Transient receptor potential cation channel subfamily V member 5-like</fullName>
    </submittedName>
</protein>
<evidence type="ECO:0000256" key="9">
    <source>
        <dbReference type="ARBA" id="ARBA00022989"/>
    </source>
</evidence>
<dbReference type="InterPro" id="IPR005821">
    <property type="entry name" value="Ion_trans_dom"/>
</dbReference>
<evidence type="ECO:0000313" key="17">
    <source>
        <dbReference type="RefSeq" id="XP_022322031.1"/>
    </source>
</evidence>
<evidence type="ECO:0000256" key="12">
    <source>
        <dbReference type="ARBA" id="ARBA00023303"/>
    </source>
</evidence>
<feature type="transmembrane region" description="Helical" evidence="14">
    <location>
        <begin position="543"/>
        <end position="565"/>
    </location>
</feature>
<sequence>MARKNYIRRSTNKIINKKERKTFLGNLEKEIKNCATDNATTMLTTLEEMGEIDWLDFYDNPEHKGETLLHLAVKYIDETSFISQLTKLRPQFLLRERECTEFKGQTALHIAITKDKPEVILDMLKVGQSKNGIRKQMSTLLHIPATGSRFVNTVMMGQLPLTVAVLKGNKEVIGNLLKYGADLHKQNEEGDTVLHSLVKYSATYPEKIKQMQDMMQHLQDKLTNKDKEDKGLIDYNSTQRSLHCCSFVWFLKNKDNLTPLQLAAKCGVTNLVEQILNMNDVYCFLSANDGLFDIKQYDVTEIDTVSIIRQSVQSHRESASYKKSVPDHVHGIAKKVVKSNYSSSFRIPCCAHLETESILEMLFRIHYNSQDAYRIIELPPIRYIVVKKWEKYKWIFRIWMAVHYIFMVLLTIYSVENVKISIPMANGTNASSTSEDFVSGFRWISIAVGCLYFLIFICLLGAKFRKNKKADYFLHNLEYIIPMLVLSVAMIADAVWSTIGISNNIPLICALICGWWLNVFFLSPIEHFSFLTVMIKRVIIGDLFRFGLVIFFGIISFTAGMYMMFRGTNVDDYTTYGSTMMAMFKLGIGIDDVSVLYSARIPWMAITIFILFTIFTYLLMLNALIAMMSQTCSLVFEERFPLWRVQQLSVILLIEDVLFTCFHNFFSCIGTEKTIRGIDPITKQLKYRDRYFLEIHSLQEYATEEDKCTLKKKLNDTQIFASSYNESKKSPQRENKKSHCYNLQDLIEEENNPMPKVEIDPVASLRVNLAKTEDTAITPHEYEIRTLDNE</sequence>
<evidence type="ECO:0000256" key="7">
    <source>
        <dbReference type="ARBA" id="ARBA00022737"/>
    </source>
</evidence>
<dbReference type="OrthoDB" id="6281279at2759"/>
<proteinExistence type="predicted"/>
<dbReference type="PROSITE" id="PS50297">
    <property type="entry name" value="ANK_REP_REGION"/>
    <property type="match status" value="1"/>
</dbReference>
<keyword evidence="13" id="KW-0040">ANK repeat</keyword>
<feature type="domain" description="Ion transport" evidence="15">
    <location>
        <begin position="404"/>
        <end position="633"/>
    </location>
</feature>
<evidence type="ECO:0000256" key="2">
    <source>
        <dbReference type="ARBA" id="ARBA00022448"/>
    </source>
</evidence>
<accession>A0A8B8D5B6</accession>
<organism evidence="16 17">
    <name type="scientific">Crassostrea virginica</name>
    <name type="common">Eastern oyster</name>
    <dbReference type="NCBI Taxonomy" id="6565"/>
    <lineage>
        <taxon>Eukaryota</taxon>
        <taxon>Metazoa</taxon>
        <taxon>Spiralia</taxon>
        <taxon>Lophotrochozoa</taxon>
        <taxon>Mollusca</taxon>
        <taxon>Bivalvia</taxon>
        <taxon>Autobranchia</taxon>
        <taxon>Pteriomorphia</taxon>
        <taxon>Ostreida</taxon>
        <taxon>Ostreoidea</taxon>
        <taxon>Ostreidae</taxon>
        <taxon>Crassostrea</taxon>
    </lineage>
</organism>
<evidence type="ECO:0000256" key="8">
    <source>
        <dbReference type="ARBA" id="ARBA00022837"/>
    </source>
</evidence>
<keyword evidence="2" id="KW-0813">Transport</keyword>